<proteinExistence type="predicted"/>
<dbReference type="EMBL" id="BARW01006129">
    <property type="protein sequence ID" value="GAI86511.1"/>
    <property type="molecule type" value="Genomic_DNA"/>
</dbReference>
<evidence type="ECO:0000313" key="4">
    <source>
        <dbReference type="EMBL" id="GAI86511.1"/>
    </source>
</evidence>
<dbReference type="PANTHER" id="PTHR43278">
    <property type="entry name" value="NAD(P)H-DEPENDENT FMN-CONTAINING OXIDOREDUCTASE YWQN-RELATED"/>
    <property type="match status" value="1"/>
</dbReference>
<dbReference type="PANTHER" id="PTHR43278:SF4">
    <property type="entry name" value="NAD(P)H-DEPENDENT FMN-CONTAINING OXIDOREDUCTASE YWQN-RELATED"/>
    <property type="match status" value="1"/>
</dbReference>
<dbReference type="GO" id="GO:0016491">
    <property type="term" value="F:oxidoreductase activity"/>
    <property type="evidence" value="ECO:0007669"/>
    <property type="project" value="InterPro"/>
</dbReference>
<evidence type="ECO:0000259" key="3">
    <source>
        <dbReference type="Pfam" id="PF03358"/>
    </source>
</evidence>
<dbReference type="AlphaFoldDB" id="X1T568"/>
<reference evidence="4" key="1">
    <citation type="journal article" date="2014" name="Front. Microbiol.">
        <title>High frequency of phylogenetically diverse reductive dehalogenase-homologous genes in deep subseafloor sedimentary metagenomes.</title>
        <authorList>
            <person name="Kawai M."/>
            <person name="Futagami T."/>
            <person name="Toyoda A."/>
            <person name="Takaki Y."/>
            <person name="Nishi S."/>
            <person name="Hori S."/>
            <person name="Arai W."/>
            <person name="Tsubouchi T."/>
            <person name="Morono Y."/>
            <person name="Uchiyama I."/>
            <person name="Ito T."/>
            <person name="Fujiyama A."/>
            <person name="Inagaki F."/>
            <person name="Takami H."/>
        </authorList>
    </citation>
    <scope>NUCLEOTIDE SEQUENCE</scope>
    <source>
        <strain evidence="4">Expedition CK06-06</strain>
    </source>
</reference>
<gene>
    <name evidence="4" type="ORF">S12H4_12850</name>
</gene>
<comment type="caution">
    <text evidence="4">The sequence shown here is derived from an EMBL/GenBank/DDBJ whole genome shotgun (WGS) entry which is preliminary data.</text>
</comment>
<keyword evidence="2" id="KW-0288">FMN</keyword>
<protein>
    <recommendedName>
        <fullName evidence="3">NADPH-dependent FMN reductase-like domain-containing protein</fullName>
    </recommendedName>
</protein>
<name>X1T568_9ZZZZ</name>
<keyword evidence="1" id="KW-0285">Flavoprotein</keyword>
<evidence type="ECO:0000256" key="2">
    <source>
        <dbReference type="ARBA" id="ARBA00022643"/>
    </source>
</evidence>
<organism evidence="4">
    <name type="scientific">marine sediment metagenome</name>
    <dbReference type="NCBI Taxonomy" id="412755"/>
    <lineage>
        <taxon>unclassified sequences</taxon>
        <taxon>metagenomes</taxon>
        <taxon>ecological metagenomes</taxon>
    </lineage>
</organism>
<sequence length="187" mass="20492">MKAIGIVGSPRKDGNTEILTKHTLKAIEEEGLDTELIRLAGLDIRPCDACMACRQGERCPIDDDLFPLYTKMKGAEAIILASPVYFGSATPLLKALMDRAGYIGGPRKAFAGKVGGPLVVARRAGQNFTFAQIMYWFHVLGFFMPGSSYWNIAFGREKGEVKGDEEGLKTAWNFGKNIAFLVKKLKA</sequence>
<dbReference type="InterPro" id="IPR005025">
    <property type="entry name" value="FMN_Rdtase-like_dom"/>
</dbReference>
<accession>X1T568</accession>
<evidence type="ECO:0000256" key="1">
    <source>
        <dbReference type="ARBA" id="ARBA00022630"/>
    </source>
</evidence>
<dbReference type="InterPro" id="IPR029039">
    <property type="entry name" value="Flavoprotein-like_sf"/>
</dbReference>
<dbReference type="InterPro" id="IPR051796">
    <property type="entry name" value="ISF_SsuE-like"/>
</dbReference>
<feature type="domain" description="NADPH-dependent FMN reductase-like" evidence="3">
    <location>
        <begin position="1"/>
        <end position="155"/>
    </location>
</feature>
<dbReference type="Gene3D" id="3.40.50.360">
    <property type="match status" value="1"/>
</dbReference>
<dbReference type="Pfam" id="PF03358">
    <property type="entry name" value="FMN_red"/>
    <property type="match status" value="1"/>
</dbReference>
<dbReference type="SUPFAM" id="SSF52218">
    <property type="entry name" value="Flavoproteins"/>
    <property type="match status" value="1"/>
</dbReference>